<proteinExistence type="predicted"/>
<gene>
    <name evidence="1" type="ORF">NCTC10865_05417</name>
</gene>
<name>A0A376RR31_ECOLX</name>
<organism evidence="1 2">
    <name type="scientific">Escherichia coli</name>
    <dbReference type="NCBI Taxonomy" id="562"/>
    <lineage>
        <taxon>Bacteria</taxon>
        <taxon>Pseudomonadati</taxon>
        <taxon>Pseudomonadota</taxon>
        <taxon>Gammaproteobacteria</taxon>
        <taxon>Enterobacterales</taxon>
        <taxon>Enterobacteriaceae</taxon>
        <taxon>Escherichia</taxon>
    </lineage>
</organism>
<evidence type="ECO:0000313" key="2">
    <source>
        <dbReference type="Proteomes" id="UP000254159"/>
    </source>
</evidence>
<dbReference type="EMBL" id="UGCD01000002">
    <property type="protein sequence ID" value="STI20022.1"/>
    <property type="molecule type" value="Genomic_DNA"/>
</dbReference>
<evidence type="ECO:0000313" key="1">
    <source>
        <dbReference type="EMBL" id="STI20022.1"/>
    </source>
</evidence>
<reference evidence="1 2" key="1">
    <citation type="submission" date="2018-06" db="EMBL/GenBank/DDBJ databases">
        <authorList>
            <consortium name="Pathogen Informatics"/>
            <person name="Doyle S."/>
        </authorList>
    </citation>
    <scope>NUCLEOTIDE SEQUENCE [LARGE SCALE GENOMIC DNA]</scope>
    <source>
        <strain evidence="1 2">NCTC10865</strain>
    </source>
</reference>
<accession>A0A376RR31</accession>
<dbReference type="SUPFAM" id="SSF53335">
    <property type="entry name" value="S-adenosyl-L-methionine-dependent methyltransferases"/>
    <property type="match status" value="1"/>
</dbReference>
<protein>
    <submittedName>
        <fullName evidence="1">Restriction enzyme</fullName>
    </submittedName>
</protein>
<sequence>MQSWMFLSSFELFREWLINNKAFITMAHLGARAFGQISGEIVQTTAWVMFNSNINYVPTFFRLVDGDETKKIQNLNLRINNYSTIRQLDFKEIPGSPIAYWLDDNTRACFNTKKTLEPVQN</sequence>
<dbReference type="AlphaFoldDB" id="A0A376RR31"/>
<dbReference type="InterPro" id="IPR029063">
    <property type="entry name" value="SAM-dependent_MTases_sf"/>
</dbReference>
<dbReference type="Proteomes" id="UP000254159">
    <property type="component" value="Unassembled WGS sequence"/>
</dbReference>